<comment type="caution">
    <text evidence="2">The sequence shown here is derived from an EMBL/GenBank/DDBJ whole genome shotgun (WGS) entry which is preliminary data.</text>
</comment>
<organism evidence="2 3">
    <name type="scientific">Mytilus galloprovincialis</name>
    <name type="common">Mediterranean mussel</name>
    <dbReference type="NCBI Taxonomy" id="29158"/>
    <lineage>
        <taxon>Eukaryota</taxon>
        <taxon>Metazoa</taxon>
        <taxon>Spiralia</taxon>
        <taxon>Lophotrochozoa</taxon>
        <taxon>Mollusca</taxon>
        <taxon>Bivalvia</taxon>
        <taxon>Autobranchia</taxon>
        <taxon>Pteriomorphia</taxon>
        <taxon>Mytilida</taxon>
        <taxon>Mytiloidea</taxon>
        <taxon>Mytilidae</taxon>
        <taxon>Mytilinae</taxon>
        <taxon>Mytilus</taxon>
    </lineage>
</organism>
<accession>A0A8B6GFB2</accession>
<sequence>MIQQKQDLDFQSARVYPSYTGVSISEEQQAQLKIPLNYVNQEENRTQQKQDLDFQSARAYPSYTGVSISKDQQLQSSELEMEQTNSKSQKAKPPKKCQSNDIEQIDQIQKPIEIDHEIIYIHTDDNSAKSNRTSKETKFAKRAMGNDQKLKSSMIDNLQRSYILELERKLQDRDKTIQIMESRLSQLEQRHQSTPNTSETSNNSCNCQPLYNGINTNSHNNNHYSCQLQSVMNNVKALEQQITQHMCIDTALTTQMAMQLQQSMFVMQTLSNEGGYIAQPNTTRPETQNQPFMQTNPHFNQEVHGHRFVSQNPNHTVNQGPPKNIPSYSNQHYQHQYNQEIPHYTHANQLYYQNQPDANYVASMNNPQPVYTQSNIITQPPPSYSQQSRMSTSIQLSHQQPQGPYTPSQPGYVSNPPQYEAQHNIQPKPDEPNTNIKYYSQENQIDHVGVTQSTKYATAHGPTNITNDNETKWQDKRSIQHNRNTGTNKSNDLRSAIKHIETKQANNKHQISNSFLTIPSLKKVPPNQDTILLETVHRL</sequence>
<feature type="compositionally biased region" description="Polar residues" evidence="1">
    <location>
        <begin position="371"/>
        <end position="425"/>
    </location>
</feature>
<keyword evidence="3" id="KW-1185">Reference proteome</keyword>
<feature type="region of interest" description="Disordered" evidence="1">
    <location>
        <begin position="65"/>
        <end position="100"/>
    </location>
</feature>
<evidence type="ECO:0000313" key="3">
    <source>
        <dbReference type="Proteomes" id="UP000596742"/>
    </source>
</evidence>
<gene>
    <name evidence="2" type="ORF">MGAL_10B009803</name>
</gene>
<proteinExistence type="predicted"/>
<name>A0A8B6GFB2_MYTGA</name>
<protein>
    <submittedName>
        <fullName evidence="2">Uncharacterized protein</fullName>
    </submittedName>
</protein>
<feature type="region of interest" description="Disordered" evidence="1">
    <location>
        <begin position="185"/>
        <end position="204"/>
    </location>
</feature>
<dbReference type="EMBL" id="UYJE01008367">
    <property type="protein sequence ID" value="VDI63308.1"/>
    <property type="molecule type" value="Genomic_DNA"/>
</dbReference>
<evidence type="ECO:0000256" key="1">
    <source>
        <dbReference type="SAM" id="MobiDB-lite"/>
    </source>
</evidence>
<dbReference type="AlphaFoldDB" id="A0A8B6GFB2"/>
<dbReference type="OrthoDB" id="10002605at2759"/>
<reference evidence="2" key="1">
    <citation type="submission" date="2018-11" db="EMBL/GenBank/DDBJ databases">
        <authorList>
            <person name="Alioto T."/>
            <person name="Alioto T."/>
        </authorList>
    </citation>
    <scope>NUCLEOTIDE SEQUENCE</scope>
</reference>
<evidence type="ECO:0000313" key="2">
    <source>
        <dbReference type="EMBL" id="VDI63308.1"/>
    </source>
</evidence>
<feature type="region of interest" description="Disordered" evidence="1">
    <location>
        <begin position="371"/>
        <end position="436"/>
    </location>
</feature>
<feature type="compositionally biased region" description="Low complexity" evidence="1">
    <location>
        <begin position="193"/>
        <end position="204"/>
    </location>
</feature>
<dbReference type="Proteomes" id="UP000596742">
    <property type="component" value="Unassembled WGS sequence"/>
</dbReference>